<dbReference type="EMBL" id="PKMF04000393">
    <property type="protein sequence ID" value="KAK7834135.1"/>
    <property type="molecule type" value="Genomic_DNA"/>
</dbReference>
<reference evidence="4 5" key="1">
    <citation type="journal article" date="2018" name="Sci. Data">
        <title>The draft genome sequence of cork oak.</title>
        <authorList>
            <person name="Ramos A.M."/>
            <person name="Usie A."/>
            <person name="Barbosa P."/>
            <person name="Barros P.M."/>
            <person name="Capote T."/>
            <person name="Chaves I."/>
            <person name="Simoes F."/>
            <person name="Abreu I."/>
            <person name="Carrasquinho I."/>
            <person name="Faro C."/>
            <person name="Guimaraes J.B."/>
            <person name="Mendonca D."/>
            <person name="Nobrega F."/>
            <person name="Rodrigues L."/>
            <person name="Saibo N.J.M."/>
            <person name="Varela M.C."/>
            <person name="Egas C."/>
            <person name="Matos J."/>
            <person name="Miguel C.M."/>
            <person name="Oliveira M.M."/>
            <person name="Ricardo C.P."/>
            <person name="Goncalves S."/>
        </authorList>
    </citation>
    <scope>NUCLEOTIDE SEQUENCE [LARGE SCALE GENOMIC DNA]</scope>
    <source>
        <strain evidence="5">cv. HL8</strain>
    </source>
</reference>
<evidence type="ECO:0000256" key="1">
    <source>
        <dbReference type="ARBA" id="ARBA00007626"/>
    </source>
</evidence>
<dbReference type="Pfam" id="PF13041">
    <property type="entry name" value="PPR_2"/>
    <property type="match status" value="2"/>
</dbReference>
<dbReference type="InterPro" id="IPR011990">
    <property type="entry name" value="TPR-like_helical_dom_sf"/>
</dbReference>
<evidence type="ECO:0000313" key="5">
    <source>
        <dbReference type="Proteomes" id="UP000237347"/>
    </source>
</evidence>
<dbReference type="NCBIfam" id="TIGR00756">
    <property type="entry name" value="PPR"/>
    <property type="match status" value="4"/>
</dbReference>
<gene>
    <name evidence="4" type="ORF">CFP56_024890</name>
</gene>
<dbReference type="PANTHER" id="PTHR46128:SF211">
    <property type="entry name" value="PENTACOTRIPEPTIDE-REPEAT REGION OF PRORP DOMAIN-CONTAINING PROTEIN"/>
    <property type="match status" value="1"/>
</dbReference>
<name>A0AAW0K5Z9_QUESU</name>
<feature type="repeat" description="PPR" evidence="3">
    <location>
        <begin position="332"/>
        <end position="366"/>
    </location>
</feature>
<evidence type="ECO:0000313" key="4">
    <source>
        <dbReference type="EMBL" id="KAK7834135.1"/>
    </source>
</evidence>
<feature type="non-terminal residue" evidence="4">
    <location>
        <position position="549"/>
    </location>
</feature>
<proteinExistence type="inferred from homology"/>
<dbReference type="Pfam" id="PF12854">
    <property type="entry name" value="PPR_1"/>
    <property type="match status" value="1"/>
</dbReference>
<accession>A0AAW0K5Z9</accession>
<keyword evidence="5" id="KW-1185">Reference proteome</keyword>
<dbReference type="InterPro" id="IPR050872">
    <property type="entry name" value="PPR_P_subfamily"/>
</dbReference>
<organism evidence="4 5">
    <name type="scientific">Quercus suber</name>
    <name type="common">Cork oak</name>
    <dbReference type="NCBI Taxonomy" id="58331"/>
    <lineage>
        <taxon>Eukaryota</taxon>
        <taxon>Viridiplantae</taxon>
        <taxon>Streptophyta</taxon>
        <taxon>Embryophyta</taxon>
        <taxon>Tracheophyta</taxon>
        <taxon>Spermatophyta</taxon>
        <taxon>Magnoliopsida</taxon>
        <taxon>eudicotyledons</taxon>
        <taxon>Gunneridae</taxon>
        <taxon>Pentapetalae</taxon>
        <taxon>rosids</taxon>
        <taxon>fabids</taxon>
        <taxon>Fagales</taxon>
        <taxon>Fagaceae</taxon>
        <taxon>Quercus</taxon>
    </lineage>
</organism>
<dbReference type="InterPro" id="IPR002885">
    <property type="entry name" value="PPR_rpt"/>
</dbReference>
<evidence type="ECO:0000256" key="3">
    <source>
        <dbReference type="PROSITE-ProRule" id="PRU00708"/>
    </source>
</evidence>
<dbReference type="PROSITE" id="PS51375">
    <property type="entry name" value="PPR"/>
    <property type="match status" value="2"/>
</dbReference>
<protein>
    <submittedName>
        <fullName evidence="4">Pentatricopeptide repeat-containing protein</fullName>
    </submittedName>
</protein>
<dbReference type="Proteomes" id="UP000237347">
    <property type="component" value="Unassembled WGS sequence"/>
</dbReference>
<evidence type="ECO:0000256" key="2">
    <source>
        <dbReference type="ARBA" id="ARBA00022737"/>
    </source>
</evidence>
<dbReference type="AlphaFoldDB" id="A0AAW0K5Z9"/>
<dbReference type="PANTHER" id="PTHR46128">
    <property type="entry name" value="MITOCHONDRIAL GROUP I INTRON SPLICING FACTOR CCM1"/>
    <property type="match status" value="1"/>
</dbReference>
<comment type="similarity">
    <text evidence="1">Belongs to the PPR family. P subfamily.</text>
</comment>
<dbReference type="Gene3D" id="1.25.40.10">
    <property type="entry name" value="Tetratricopeptide repeat domain"/>
    <property type="match status" value="4"/>
</dbReference>
<comment type="caution">
    <text evidence="4">The sequence shown here is derived from an EMBL/GenBank/DDBJ whole genome shotgun (WGS) entry which is preliminary data.</text>
</comment>
<sequence>MFTAAKMKLSTLFLQTEKPPWSDHPITTTISNVVISILNKQPALERLLPHISSHIVASVIQQNPNPQLGFGFFIWASRTKHLRSTFSETIFIPLTCTETLSKTSKKTLHFHFPMLLGYAQVGIAEKAVEVFSTKKDFDCRVDEAYGLLETFEKDAYDLGLHGYSCLIDGSFRAKRYAVAMAWFRKMMEQELELDVVLVKEALKLFYEMTERNLVPDTYCYNALIKGLSDLRFQRMVASLMPTLTPFSFVLVRKNRYSRRWRLEKVGYVPSIVTFNALIDGLCKAGELEEAHLLLYKMEIGRNPSLFLRLSQGANQVLDKASLQTMVEQFCTCITTYNILINGFCKAKSINGAFKLFKDLQLKGLSPDSVTYFLIDGLQRLDREADAFRVFDQMERNGCMPSFTVYKSLMTCLCRKNKISLAFSLWLKYLRNLPGSEEEAIKAVEEHFEKGEKDFDLWPYTILLIDLCQARRVNKARTIFSVLEEYKVVVTLPSSIKLICCLSRREPGLGDKFVPLYFGEKFHNFGTLSLLPPNLLFVFIAISIGNEVNK</sequence>
<keyword evidence="2" id="KW-0677">Repeat</keyword>
<feature type="repeat" description="PPR" evidence="3">
    <location>
        <begin position="270"/>
        <end position="304"/>
    </location>
</feature>
<dbReference type="Pfam" id="PF01535">
    <property type="entry name" value="PPR"/>
    <property type="match status" value="3"/>
</dbReference>